<dbReference type="PROSITE" id="PS01137">
    <property type="entry name" value="TATD_1"/>
    <property type="match status" value="1"/>
</dbReference>
<dbReference type="PANTHER" id="PTHR46363">
    <property type="entry name" value="DEOXYRIBONUCLEASE TATDN2-RELATED"/>
    <property type="match status" value="1"/>
</dbReference>
<dbReference type="InterPro" id="IPR018228">
    <property type="entry name" value="DNase_TatD-rel_CS"/>
</dbReference>
<dbReference type="PANTHER" id="PTHR46363:SF1">
    <property type="entry name" value="DEOXYRIBONUCLEASE TATDN2-RELATED"/>
    <property type="match status" value="1"/>
</dbReference>
<keyword evidence="2" id="KW-0378">Hydrolase</keyword>
<dbReference type="PROSITE" id="PS01090">
    <property type="entry name" value="TATD_2"/>
    <property type="match status" value="1"/>
</dbReference>
<reference evidence="4" key="1">
    <citation type="submission" date="2020-12" db="EMBL/GenBank/DDBJ databases">
        <authorList>
            <consortium name="Molecular Ecology Group"/>
        </authorList>
    </citation>
    <scope>NUCLEOTIDE SEQUENCE</scope>
    <source>
        <strain evidence="4">TBG_1078</strain>
    </source>
</reference>
<feature type="region of interest" description="Disordered" evidence="3">
    <location>
        <begin position="1"/>
        <end position="50"/>
    </location>
</feature>
<dbReference type="CDD" id="cd01310">
    <property type="entry name" value="TatD_DNAse"/>
    <property type="match status" value="1"/>
</dbReference>
<dbReference type="AlphaFoldDB" id="A0A811YZW2"/>
<evidence type="ECO:0000256" key="1">
    <source>
        <dbReference type="ARBA" id="ARBA00009275"/>
    </source>
</evidence>
<dbReference type="Gene3D" id="3.20.20.140">
    <property type="entry name" value="Metal-dependent hydrolases"/>
    <property type="match status" value="1"/>
</dbReference>
<dbReference type="FunFam" id="3.20.20.140:FF:000027">
    <property type="entry name" value="putative deoxyribonuclease TATDN2"/>
    <property type="match status" value="1"/>
</dbReference>
<comment type="caution">
    <text evidence="4">The sequence shown here is derived from an EMBL/GenBank/DDBJ whole genome shotgun (WGS) entry which is preliminary data.</text>
</comment>
<proteinExistence type="inferred from homology"/>
<dbReference type="EMBL" id="CAJHUB010000754">
    <property type="protein sequence ID" value="CAD7682006.1"/>
    <property type="molecule type" value="Genomic_DNA"/>
</dbReference>
<dbReference type="Pfam" id="PF01026">
    <property type="entry name" value="TatD_DNase"/>
    <property type="match status" value="1"/>
</dbReference>
<dbReference type="InterPro" id="IPR001130">
    <property type="entry name" value="TatD-like"/>
</dbReference>
<dbReference type="PROSITE" id="PS01091">
    <property type="entry name" value="TATD_3"/>
    <property type="match status" value="1"/>
</dbReference>
<comment type="similarity">
    <text evidence="1">Belongs to the metallo-dependent hydrolases superfamily. TatD-type hydrolase family.</text>
</comment>
<keyword evidence="5" id="KW-1185">Reference proteome</keyword>
<evidence type="ECO:0000313" key="4">
    <source>
        <dbReference type="EMBL" id="CAD7682006.1"/>
    </source>
</evidence>
<dbReference type="SUPFAM" id="SSF51556">
    <property type="entry name" value="Metallo-dependent hydrolases"/>
    <property type="match status" value="1"/>
</dbReference>
<evidence type="ECO:0000256" key="3">
    <source>
        <dbReference type="SAM" id="MobiDB-lite"/>
    </source>
</evidence>
<accession>A0A811YZW2</accession>
<evidence type="ECO:0000256" key="2">
    <source>
        <dbReference type="ARBA" id="ARBA00022801"/>
    </source>
</evidence>
<dbReference type="Proteomes" id="UP000645828">
    <property type="component" value="Unassembled WGS sequence"/>
</dbReference>
<evidence type="ECO:0000313" key="5">
    <source>
        <dbReference type="Proteomes" id="UP000645828"/>
    </source>
</evidence>
<name>A0A811YZW2_NYCPR</name>
<sequence length="616" mass="70594">MASLEDAYHFRINPKPGSRNPTHSELPDPAEGQDDKAGEPHMVNRNSATLHDQSSSTIYVKGIQGILGKLMPKEEVATTVKPIVREHPIPGPRPARFVTFSAPHLNQPSAPEPRVEKETMAIEVNTFGERRVIIEPHEKAFMKPLDDESVIIFEKDSPVLKFLDNRDPHVEILPKYQEREAMAEHPFPGSHWSTVEEFSALRFPRDTPMPPGLSRGSKPLLFSADCAIDQPPLYQGPQQVYSSHWASNPQPSHYLSMGSCCSSASQATRNSWSFFSDSSSNPEVHFQNWSRDWKASEEDQSQNYHPFHVSRNLEMEEERAVQEEIPSYPFGEHAPSFLPRDHWERQEQGFIDTHCHLDILYSKLSFKGTFSKFTEMYNCSFPKEFQGCISDFCNPHTLRDGLWEELLKDDLVWGAFGCHPHFARYYNDSQESKLLQALRHPKAIAFGEMGLDYSYKCTTPVPQQHKVFERQLQLAVSLKKPLVIHCREADEDLLDIMKRRVPPDYKIHRHCFMGTYPVIRPLLEYFPNMSVGFTAVLTYPSAWETRKTLRMIPLERIVVETDAPYFLPRGVPKSLCQFAHPGLALHTVREIARIKGQPLSHTLAILRENTSHLYNL</sequence>
<dbReference type="GO" id="GO:0016788">
    <property type="term" value="F:hydrolase activity, acting on ester bonds"/>
    <property type="evidence" value="ECO:0007669"/>
    <property type="project" value="InterPro"/>
</dbReference>
<organism evidence="4 5">
    <name type="scientific">Nyctereutes procyonoides</name>
    <name type="common">Raccoon dog</name>
    <name type="synonym">Canis procyonoides</name>
    <dbReference type="NCBI Taxonomy" id="34880"/>
    <lineage>
        <taxon>Eukaryota</taxon>
        <taxon>Metazoa</taxon>
        <taxon>Chordata</taxon>
        <taxon>Craniata</taxon>
        <taxon>Vertebrata</taxon>
        <taxon>Euteleostomi</taxon>
        <taxon>Mammalia</taxon>
        <taxon>Eutheria</taxon>
        <taxon>Laurasiatheria</taxon>
        <taxon>Carnivora</taxon>
        <taxon>Caniformia</taxon>
        <taxon>Canidae</taxon>
        <taxon>Nyctereutes</taxon>
    </lineage>
</organism>
<gene>
    <name evidence="4" type="ORF">NYPRO_LOCUS14798</name>
</gene>
<protein>
    <submittedName>
        <fullName evidence="4">(raccoon dog) hypothetical protein</fullName>
    </submittedName>
</protein>
<dbReference type="InterPro" id="IPR032466">
    <property type="entry name" value="Metal_Hydrolase"/>
</dbReference>